<dbReference type="EC" id="2.3.1.-" evidence="5"/>
<dbReference type="Gene3D" id="3.30.559.10">
    <property type="entry name" value="Chloramphenicol acetyltransferase-like domain"/>
    <property type="match status" value="1"/>
</dbReference>
<dbReference type="InterPro" id="IPR023213">
    <property type="entry name" value="CAT-like_dom_sf"/>
</dbReference>
<gene>
    <name evidence="5" type="ORF">ACFQ22_01670</name>
</gene>
<evidence type="ECO:0000256" key="2">
    <source>
        <dbReference type="ARBA" id="ARBA00022679"/>
    </source>
</evidence>
<evidence type="ECO:0000313" key="6">
    <source>
        <dbReference type="Proteomes" id="UP001597156"/>
    </source>
</evidence>
<keyword evidence="2 5" id="KW-0808">Transferase</keyword>
<comment type="similarity">
    <text evidence="1">Belongs to the carnitine/choline acetyltransferase family.</text>
</comment>
<dbReference type="RefSeq" id="WP_121977684.1">
    <property type="nucleotide sequence ID" value="NZ_JBHTLH010000005.1"/>
</dbReference>
<sequence length="582" mass="64283">MIQTKYTTDLKSQLPALPVPELSATLTRLVDWITPLLTAGELADFQKLVTQFNETDGPILQQQLLELANRTDGSWLAPIWETSYLTDRQPLQASANFAFTVSPDEIPEKTAPAHLAAEIITRLTKVYRDFATGQAPVEHFRNDQPMDMSYYLNFFKSMRLAEVNQDHFHQGVPEIANQTVAIMAHQALYFLPVTDQNGELIATSTLAAELAGILADQPTNDVFPGALTGLERDTAAQQLTDLLATSPNQQLWAKVADALFSLSLVAAPTDQAGHLKETLLDTYNRFVDKTLQVIVYSDNQVGFAIEHSRVDGVPALNLISEAMAGLTDPPVTIEKVSVPATEFSITPTLANQLKADQAATQAIADRIDVGTAVFNQFGKAQLKGHHVSPDAFFHIALALAMYRLTHSWHSIYEPVSMRQFYQGRTENARSLSTEKKRFVLAFAANQPADQVRQLFEEAAKAHVQRISDAQKGLGVERHLLGLETVYHKDPEKLLVAKALFTSPQLAKLRTDYLSTTSIPFPVIQGLTFAPTSAHGYGVYYGILPNEIRLSVSSWQGEALTPTDWLQAIQQSLVDLMAFLDKT</sequence>
<proteinExistence type="inferred from homology"/>
<keyword evidence="3 5" id="KW-0012">Acyltransferase</keyword>
<dbReference type="GO" id="GO:0016746">
    <property type="term" value="F:acyltransferase activity"/>
    <property type="evidence" value="ECO:0007669"/>
    <property type="project" value="UniProtKB-KW"/>
</dbReference>
<dbReference type="Gene3D" id="3.30.559.70">
    <property type="entry name" value="Choline/Carnitine o-acyltransferase, domain 2"/>
    <property type="match status" value="1"/>
</dbReference>
<dbReference type="InterPro" id="IPR042231">
    <property type="entry name" value="Cho/carn_acyl_trans_2"/>
</dbReference>
<evidence type="ECO:0000313" key="5">
    <source>
        <dbReference type="EMBL" id="MFD1124071.1"/>
    </source>
</evidence>
<dbReference type="InterPro" id="IPR000542">
    <property type="entry name" value="Carn_acyl_trans"/>
</dbReference>
<dbReference type="SUPFAM" id="SSF52777">
    <property type="entry name" value="CoA-dependent acyltransferases"/>
    <property type="match status" value="2"/>
</dbReference>
<feature type="domain" description="Choline/carnitine acyltransferase" evidence="4">
    <location>
        <begin position="17"/>
        <end position="558"/>
    </location>
</feature>
<dbReference type="InterPro" id="IPR039551">
    <property type="entry name" value="Cho/carn_acyl_trans"/>
</dbReference>
<dbReference type="PROSITE" id="PS00439">
    <property type="entry name" value="ACYLTRANSF_C_1"/>
    <property type="match status" value="1"/>
</dbReference>
<accession>A0ABW3PLC8</accession>
<organism evidence="5 6">
    <name type="scientific">Lentilactobacillus raoultii</name>
    <dbReference type="NCBI Taxonomy" id="1987503"/>
    <lineage>
        <taxon>Bacteria</taxon>
        <taxon>Bacillati</taxon>
        <taxon>Bacillota</taxon>
        <taxon>Bacilli</taxon>
        <taxon>Lactobacillales</taxon>
        <taxon>Lactobacillaceae</taxon>
        <taxon>Lentilactobacillus</taxon>
    </lineage>
</organism>
<protein>
    <submittedName>
        <fullName evidence="5">Choline/carnitine O-acyltransferase</fullName>
        <ecNumber evidence="5">2.3.1.-</ecNumber>
    </submittedName>
</protein>
<dbReference type="PANTHER" id="PTHR22589:SF16">
    <property type="entry name" value="CARNITINE O-PALMITOYLTRANSFERASE 2, MITOCHONDRIAL"/>
    <property type="match status" value="1"/>
</dbReference>
<dbReference type="Proteomes" id="UP001597156">
    <property type="component" value="Unassembled WGS sequence"/>
</dbReference>
<evidence type="ECO:0000256" key="3">
    <source>
        <dbReference type="ARBA" id="ARBA00023315"/>
    </source>
</evidence>
<dbReference type="PANTHER" id="PTHR22589">
    <property type="entry name" value="CARNITINE O-ACYLTRANSFERASE"/>
    <property type="match status" value="1"/>
</dbReference>
<evidence type="ECO:0000259" key="4">
    <source>
        <dbReference type="Pfam" id="PF00755"/>
    </source>
</evidence>
<comment type="caution">
    <text evidence="5">The sequence shown here is derived from an EMBL/GenBank/DDBJ whole genome shotgun (WGS) entry which is preliminary data.</text>
</comment>
<reference evidence="6" key="1">
    <citation type="journal article" date="2019" name="Int. J. Syst. Evol. Microbiol.">
        <title>The Global Catalogue of Microorganisms (GCM) 10K type strain sequencing project: providing services to taxonomists for standard genome sequencing and annotation.</title>
        <authorList>
            <consortium name="The Broad Institute Genomics Platform"/>
            <consortium name="The Broad Institute Genome Sequencing Center for Infectious Disease"/>
            <person name="Wu L."/>
            <person name="Ma J."/>
        </authorList>
    </citation>
    <scope>NUCLEOTIDE SEQUENCE [LARGE SCALE GENOMIC DNA]</scope>
    <source>
        <strain evidence="6">CCUG 71848</strain>
    </source>
</reference>
<evidence type="ECO:0000256" key="1">
    <source>
        <dbReference type="ARBA" id="ARBA00005232"/>
    </source>
</evidence>
<name>A0ABW3PLC8_9LACO</name>
<keyword evidence="6" id="KW-1185">Reference proteome</keyword>
<dbReference type="EMBL" id="JBHTLH010000005">
    <property type="protein sequence ID" value="MFD1124071.1"/>
    <property type="molecule type" value="Genomic_DNA"/>
</dbReference>
<dbReference type="Pfam" id="PF00755">
    <property type="entry name" value="Carn_acyltransf"/>
    <property type="match status" value="1"/>
</dbReference>